<comment type="caution">
    <text evidence="4">The sequence shown here is derived from an EMBL/GenBank/DDBJ whole genome shotgun (WGS) entry which is preliminary data.</text>
</comment>
<sequence length="189" mass="21775">MRHRKNEKHLGRTSSHRKALRRNLAISLFTYGRIVTTVEKAKYVRPFVERIISLAKKGVAKKEADRPAYVHYYRQVLSRLDNKEVVKKLFGEGKWRESGGIGERYIDRNGGYTRILRLSGSRMGVLSGSSVGDIPELEYKMEGFERKLRLVGNRLGDNASQAIFELVEEVKEEEEKEIKPKVSVPKKKK</sequence>
<dbReference type="EMBL" id="LAZR01022564">
    <property type="protein sequence ID" value="KKL81434.1"/>
    <property type="molecule type" value="Genomic_DNA"/>
</dbReference>
<protein>
    <recommendedName>
        <fullName evidence="5">50S ribosomal protein L17</fullName>
    </recommendedName>
</protein>
<keyword evidence="3" id="KW-0687">Ribonucleoprotein</keyword>
<dbReference type="SUPFAM" id="SSF64263">
    <property type="entry name" value="Prokaryotic ribosomal protein L17"/>
    <property type="match status" value="1"/>
</dbReference>
<comment type="similarity">
    <text evidence="1">Belongs to the bacterial ribosomal protein bL17 family.</text>
</comment>
<evidence type="ECO:0008006" key="5">
    <source>
        <dbReference type="Google" id="ProtNLM"/>
    </source>
</evidence>
<reference evidence="4" key="1">
    <citation type="journal article" date="2015" name="Nature">
        <title>Complex archaea that bridge the gap between prokaryotes and eukaryotes.</title>
        <authorList>
            <person name="Spang A."/>
            <person name="Saw J.H."/>
            <person name="Jorgensen S.L."/>
            <person name="Zaremba-Niedzwiedzka K."/>
            <person name="Martijn J."/>
            <person name="Lind A.E."/>
            <person name="van Eijk R."/>
            <person name="Schleper C."/>
            <person name="Guy L."/>
            <person name="Ettema T.J."/>
        </authorList>
    </citation>
    <scope>NUCLEOTIDE SEQUENCE</scope>
</reference>
<evidence type="ECO:0000256" key="3">
    <source>
        <dbReference type="ARBA" id="ARBA00023274"/>
    </source>
</evidence>
<dbReference type="NCBIfam" id="TIGR00059">
    <property type="entry name" value="L17"/>
    <property type="match status" value="1"/>
</dbReference>
<keyword evidence="2" id="KW-0689">Ribosomal protein</keyword>
<proteinExistence type="inferred from homology"/>
<gene>
    <name evidence="4" type="ORF">LCGC14_1994790</name>
</gene>
<name>A0A0F9F4T6_9ZZZZ</name>
<accession>A0A0F9F4T6</accession>
<dbReference type="GO" id="GO:0003735">
    <property type="term" value="F:structural constituent of ribosome"/>
    <property type="evidence" value="ECO:0007669"/>
    <property type="project" value="InterPro"/>
</dbReference>
<dbReference type="Gene3D" id="3.90.1030.10">
    <property type="entry name" value="Ribosomal protein L17"/>
    <property type="match status" value="1"/>
</dbReference>
<organism evidence="4">
    <name type="scientific">marine sediment metagenome</name>
    <dbReference type="NCBI Taxonomy" id="412755"/>
    <lineage>
        <taxon>unclassified sequences</taxon>
        <taxon>metagenomes</taxon>
        <taxon>ecological metagenomes</taxon>
    </lineage>
</organism>
<dbReference type="InterPro" id="IPR036373">
    <property type="entry name" value="Ribosomal_bL17_sf"/>
</dbReference>
<dbReference type="PANTHER" id="PTHR14413">
    <property type="entry name" value="RIBOSOMAL PROTEIN L17"/>
    <property type="match status" value="1"/>
</dbReference>
<dbReference type="GO" id="GO:0006412">
    <property type="term" value="P:translation"/>
    <property type="evidence" value="ECO:0007669"/>
    <property type="project" value="InterPro"/>
</dbReference>
<dbReference type="PANTHER" id="PTHR14413:SF16">
    <property type="entry name" value="LARGE RIBOSOMAL SUBUNIT PROTEIN BL17M"/>
    <property type="match status" value="1"/>
</dbReference>
<dbReference type="AlphaFoldDB" id="A0A0F9F4T6"/>
<dbReference type="InterPro" id="IPR000456">
    <property type="entry name" value="Ribosomal_bL17"/>
</dbReference>
<evidence type="ECO:0000313" key="4">
    <source>
        <dbReference type="EMBL" id="KKL81434.1"/>
    </source>
</evidence>
<evidence type="ECO:0000256" key="1">
    <source>
        <dbReference type="ARBA" id="ARBA00008777"/>
    </source>
</evidence>
<dbReference type="Pfam" id="PF01196">
    <property type="entry name" value="Ribosomal_L17"/>
    <property type="match status" value="1"/>
</dbReference>
<dbReference type="GO" id="GO:0022625">
    <property type="term" value="C:cytosolic large ribosomal subunit"/>
    <property type="evidence" value="ECO:0007669"/>
    <property type="project" value="TreeGrafter"/>
</dbReference>
<evidence type="ECO:0000256" key="2">
    <source>
        <dbReference type="ARBA" id="ARBA00022980"/>
    </source>
</evidence>